<sequence length="1288" mass="140104">MIKASVKHLLWWSLMAAMLLGLLLIGLRLALPQLGSYREDIADYLGSRLGVELSIASLDARWDGYFPSVTLHQLRVNSSEDAGAEVRLEIARIDVKLDPWRSLLSWQPIFQQLDVIAPRGHWRQQDGNWLHRPGLGETDSAQASSGMSEAGWSRLLNLLLSQPQVGIQDANLVLQPEQGAPRQLNGIDGLLENVGDEHQLSGGLRIAALGEDTRLQFAVQFQGTPTDPLQGDYPFYLKLDSLGPELLTLTELELPLRRLRAGTEFWGRWSHGKLNQLQGRLAVGDLLYGEAEQAVQLSNSTLDFALLPLADAQYQLQLNNVHLNSAGKQFDLPQLALEGRLEGKGFQPSHLLIPELELGSLNALLVEQPILPEKVVEALSEISPAGRLANIDLSWETGAPLRAFQAEADADDLSMQAYYGAPSIEGISGLVEANIDGGRVSLGSDDFALHFPKLYQQGWRFNSAQGQVSWHLRPDGALISSGLLHLGEDEVSAEGRFSIDIPYSREVQTELTLMIGMRDSDGSHAQRFTPAHEVGQGLHEWLGRAIKAGHVRQAGLVLHGGTRTMEPRRPPTVQLFFDIDEARLDYDPQWPEVTDADLFLYIHNGDLRADVRSGQLMNTRVESGWAYKPLHDDQLQLAFQLEGPASDLNTVLALEPLRERIGEGMDDWRLAGDLSTGLRLAVPVVHREGQNLQPGVWVQSRLSQGELASNSLRLQLSDLSGDISFSMDQGLNSDNLAARAFGRDVSGRIDTRAGITTVQVSGDAAMSDVQTWSGVGVLGLVSGELNYDALLVLCNGQQQCVNRFELTSSLNGVTVDLPAEFGLAAEAERNLRVRVPLASSELDFDYGGLLSGAFDLSDGPLRGSLQLGGLAEERPSLRPDEGLYVDGALETLAFSDISELLDRLEANGGASTESDTGSAASPLRQVALDIGRFELGEFSVTDVQAQLKPADVGWLLQLAGPVVEGQIILPNDGQPVEVALERLRIALPDEAGVPDTGSAGESAPALPLDELPEIDLSVLDLIYKDMPMGRWSLKLRPKAGEIELQEIRGEMDQLKLRGEVSWAQGEAEHTGLTLKVEGQDIGRQLELWGLDKTLDSQLVQSDLQLEWQGAPWGINAATLDGSAQLLLKDGHLIESGNSANLLRVFGILNFNTLGRRLRLDFSDLVDKGVAFDRLAADYRFDNGVASSETPLLMEGPSANLRASGSIDFNNETVDKDIDVVLPLTSNVPFAAVLLGAPQVAGAVFLIDKLIGDKLEQVTTLGYHLSGDWGDPKVELDTAPPPEREIGLP</sequence>
<accession>A0A4R1GM64</accession>
<dbReference type="InterPro" id="IPR025263">
    <property type="entry name" value="YhdP_central"/>
</dbReference>
<dbReference type="RefSeq" id="WP_132291680.1">
    <property type="nucleotide sequence ID" value="NZ_SMFU01000008.1"/>
</dbReference>
<dbReference type="EMBL" id="SMFU01000008">
    <property type="protein sequence ID" value="TCK07299.1"/>
    <property type="molecule type" value="Genomic_DNA"/>
</dbReference>
<dbReference type="PANTHER" id="PTHR38690:SF1">
    <property type="entry name" value="PROTEASE"/>
    <property type="match status" value="1"/>
</dbReference>
<comment type="caution">
    <text evidence="2">The sequence shown here is derived from an EMBL/GenBank/DDBJ whole genome shotgun (WGS) entry which is preliminary data.</text>
</comment>
<evidence type="ECO:0000313" key="3">
    <source>
        <dbReference type="Proteomes" id="UP000294546"/>
    </source>
</evidence>
<dbReference type="OrthoDB" id="9762238at2"/>
<evidence type="ECO:0000313" key="2">
    <source>
        <dbReference type="EMBL" id="TCK07299.1"/>
    </source>
</evidence>
<dbReference type="NCBIfam" id="TIGR02099">
    <property type="entry name" value="YhdP family protein"/>
    <property type="match status" value="1"/>
</dbReference>
<feature type="domain" description="YhdP central" evidence="1">
    <location>
        <begin position="2"/>
        <end position="1273"/>
    </location>
</feature>
<protein>
    <submittedName>
        <fullName evidence="2">Uncharacterized protein (TIGR02099 family)</fullName>
    </submittedName>
</protein>
<keyword evidence="3" id="KW-1185">Reference proteome</keyword>
<dbReference type="Proteomes" id="UP000294546">
    <property type="component" value="Unassembled WGS sequence"/>
</dbReference>
<gene>
    <name evidence="2" type="ORF">CLV83_2163</name>
</gene>
<reference evidence="2 3" key="1">
    <citation type="submission" date="2019-03" db="EMBL/GenBank/DDBJ databases">
        <title>Genomic Encyclopedia of Archaeal and Bacterial Type Strains, Phase II (KMG-II): from individual species to whole genera.</title>
        <authorList>
            <person name="Goeker M."/>
        </authorList>
    </citation>
    <scope>NUCLEOTIDE SEQUENCE [LARGE SCALE GENOMIC DNA]</scope>
    <source>
        <strain evidence="2 3">DSM 27697</strain>
    </source>
</reference>
<proteinExistence type="predicted"/>
<evidence type="ECO:0000259" key="1">
    <source>
        <dbReference type="Pfam" id="PF13116"/>
    </source>
</evidence>
<dbReference type="Pfam" id="PF13116">
    <property type="entry name" value="YhdP"/>
    <property type="match status" value="1"/>
</dbReference>
<name>A0A4R1GM64_9GAMM</name>
<dbReference type="InterPro" id="IPR011836">
    <property type="entry name" value="YhdP"/>
</dbReference>
<organism evidence="2 3">
    <name type="scientific">Marinobacterium mangrovicola</name>
    <dbReference type="NCBI Taxonomy" id="1476959"/>
    <lineage>
        <taxon>Bacteria</taxon>
        <taxon>Pseudomonadati</taxon>
        <taxon>Pseudomonadota</taxon>
        <taxon>Gammaproteobacteria</taxon>
        <taxon>Oceanospirillales</taxon>
        <taxon>Oceanospirillaceae</taxon>
        <taxon>Marinobacterium</taxon>
    </lineage>
</organism>
<dbReference type="PANTHER" id="PTHR38690">
    <property type="entry name" value="PROTEASE-RELATED"/>
    <property type="match status" value="1"/>
</dbReference>